<evidence type="ECO:0000313" key="2">
    <source>
        <dbReference type="EMBL" id="QOY85204.1"/>
    </source>
</evidence>
<sequence>MVQRALAWGVLAVLLILTIFGIVHNGLAGQSVWAPVGLARFAGFAVFYALFTGVMLLKAPRWYLPALAGSMVIYTMLAVGPLAPLAVGYFGASCFAIGGIWFRRHPAFTARSPQMAVLTGLATWVFFVLVTAGLPIHYRALYWILPAIPIYYALRYQWLPALEFDYPKTAHDLAPLSVALFPLACHWLVVLKPEVSADGLAMHTVIPSRMTYAHSWNFNIHEFIWAVMPMGGDFLYSIGWQMAGEYGARLLNLGVLALIVWILMERLHARVPGWIASLLAAAFLSTPLTQQVTGSLFVENLEAVVLLGAALLLRVHVKERRGVYFYACCFLTGIAMATKLGALAFALPLLAAAVVLVKFRHLVLGLPIAVLVGGYTYVSAWVRTSNPVFPFFNAVFHSPLYDVQKNFIDVRFATPPSWRLWYDLTFHTSRYLEGLDGGFGFFFFLLVPVALVGVRRRWPRTGFVLLWVGLAGLAGTFARQSNLRYAYPALPMLTLLIGIAISSFRAHGPELGRALGWAAGLTVVLNLFFLPSAGWYHREFALNQVLSRKPVDEYLAVSAPERKLVDWLNAHDPNERAAWMENNAVADFHGYAFTNSWHSVLFSTRLRESTSPEGHSWLAQDLKIKYFLAPSASSPKPATNVYSRDFLDAFTKPVASFGDMELRQWAPPAPGMQGPPPAFAPPGTYDEVTRFSHFSGRWSRDLQFTQAYEGTLVYTNDTRSRLLIRFRGRSIQLKYTAAANRCSGLVSIDEGEEKPVNEFSLETKWQTLSPEYDAGNPGEHLMQLRFPEGVSKIPIASCYLDLDGFIVR</sequence>
<gene>
    <name evidence="2" type="ORF">IRI77_20425</name>
</gene>
<feature type="transmembrane region" description="Helical" evidence="1">
    <location>
        <begin position="514"/>
        <end position="536"/>
    </location>
</feature>
<dbReference type="EMBL" id="CP063849">
    <property type="protein sequence ID" value="QOY85204.1"/>
    <property type="molecule type" value="Genomic_DNA"/>
</dbReference>
<feature type="transmembrane region" description="Helical" evidence="1">
    <location>
        <begin position="437"/>
        <end position="454"/>
    </location>
</feature>
<dbReference type="RefSeq" id="WP_194446874.1">
    <property type="nucleotide sequence ID" value="NZ_CP063849.1"/>
</dbReference>
<dbReference type="KEGG" id="pfer:IRI77_20425"/>
<feature type="transmembrane region" description="Helical" evidence="1">
    <location>
        <begin position="115"/>
        <end position="134"/>
    </location>
</feature>
<keyword evidence="1" id="KW-0812">Transmembrane</keyword>
<protein>
    <submittedName>
        <fullName evidence="2">Uncharacterized protein</fullName>
    </submittedName>
</protein>
<reference evidence="2 3" key="1">
    <citation type="submission" date="2020-10" db="EMBL/GenBank/DDBJ databases">
        <title>Complete genome sequence of Paludibaculum fermentans P105T, a facultatively anaerobic acidobacterium capable of dissimilatory Fe(III) reduction.</title>
        <authorList>
            <person name="Dedysh S.N."/>
            <person name="Beletsky A.V."/>
            <person name="Kulichevskaya I.S."/>
            <person name="Mardanov A.V."/>
            <person name="Ravin N.V."/>
        </authorList>
    </citation>
    <scope>NUCLEOTIDE SEQUENCE [LARGE SCALE GENOMIC DNA]</scope>
    <source>
        <strain evidence="2 3">P105</strain>
    </source>
</reference>
<feature type="transmembrane region" description="Helical" evidence="1">
    <location>
        <begin position="246"/>
        <end position="264"/>
    </location>
</feature>
<organism evidence="2 3">
    <name type="scientific">Paludibaculum fermentans</name>
    <dbReference type="NCBI Taxonomy" id="1473598"/>
    <lineage>
        <taxon>Bacteria</taxon>
        <taxon>Pseudomonadati</taxon>
        <taxon>Acidobacteriota</taxon>
        <taxon>Terriglobia</taxon>
        <taxon>Bryobacterales</taxon>
        <taxon>Bryobacteraceae</taxon>
        <taxon>Paludibaculum</taxon>
    </lineage>
</organism>
<keyword evidence="1" id="KW-1133">Transmembrane helix</keyword>
<feature type="transmembrane region" description="Helical" evidence="1">
    <location>
        <begin position="461"/>
        <end position="479"/>
    </location>
</feature>
<feature type="transmembrane region" description="Helical" evidence="1">
    <location>
        <begin position="362"/>
        <end position="382"/>
    </location>
</feature>
<keyword evidence="1" id="KW-0472">Membrane</keyword>
<dbReference type="AlphaFoldDB" id="A0A7S7NKH3"/>
<feature type="transmembrane region" description="Helical" evidence="1">
    <location>
        <begin position="86"/>
        <end position="103"/>
    </location>
</feature>
<feature type="transmembrane region" description="Helical" evidence="1">
    <location>
        <begin position="323"/>
        <end position="350"/>
    </location>
</feature>
<feature type="transmembrane region" description="Helical" evidence="1">
    <location>
        <begin position="270"/>
        <end position="289"/>
    </location>
</feature>
<feature type="transmembrane region" description="Helical" evidence="1">
    <location>
        <begin position="140"/>
        <end position="158"/>
    </location>
</feature>
<evidence type="ECO:0000256" key="1">
    <source>
        <dbReference type="SAM" id="Phobius"/>
    </source>
</evidence>
<feature type="transmembrane region" description="Helical" evidence="1">
    <location>
        <begin position="485"/>
        <end position="502"/>
    </location>
</feature>
<proteinExistence type="predicted"/>
<dbReference type="Proteomes" id="UP000593892">
    <property type="component" value="Chromosome"/>
</dbReference>
<feature type="transmembrane region" description="Helical" evidence="1">
    <location>
        <begin position="170"/>
        <end position="190"/>
    </location>
</feature>
<evidence type="ECO:0000313" key="3">
    <source>
        <dbReference type="Proteomes" id="UP000593892"/>
    </source>
</evidence>
<keyword evidence="3" id="KW-1185">Reference proteome</keyword>
<accession>A0A7S7NKH3</accession>
<feature type="transmembrane region" description="Helical" evidence="1">
    <location>
        <begin position="38"/>
        <end position="57"/>
    </location>
</feature>
<name>A0A7S7NKH3_PALFE</name>